<sequence length="207" mass="24176">MMEKLKPQHLEAEMNQSNKALILLFPDTPNRSVEELEVPKRYRLRNYIDSDKDAYLKLLESEGWRLNEEHFKDFYDRVLPNGLFILEDTRDGSIVSTAAALHNPNCSHHYFPFGGDIGFVITQPEHRGQGLGYIASRAATIRLINGGYASIRVVTNDHRLTAIKIYLKMGYLPFLYDQDMEKRWEKVCEQVNWGYRPEEWIKPNSIR</sequence>
<keyword evidence="3" id="KW-1185">Reference proteome</keyword>
<name>A0ABR8MWA1_9BACL</name>
<dbReference type="RefSeq" id="WP_191204133.1">
    <property type="nucleotide sequence ID" value="NZ_JACXZA010000003.1"/>
</dbReference>
<feature type="domain" description="N-acetyltransferase" evidence="1">
    <location>
        <begin position="42"/>
        <end position="185"/>
    </location>
</feature>
<gene>
    <name evidence="2" type="ORF">H8B09_13920</name>
</gene>
<dbReference type="Gene3D" id="3.40.630.30">
    <property type="match status" value="1"/>
</dbReference>
<dbReference type="CDD" id="cd04301">
    <property type="entry name" value="NAT_SF"/>
    <property type="match status" value="1"/>
</dbReference>
<proteinExistence type="predicted"/>
<comment type="caution">
    <text evidence="2">The sequence shown here is derived from an EMBL/GenBank/DDBJ whole genome shotgun (WGS) entry which is preliminary data.</text>
</comment>
<evidence type="ECO:0000259" key="1">
    <source>
        <dbReference type="PROSITE" id="PS51186"/>
    </source>
</evidence>
<dbReference type="PROSITE" id="PS51186">
    <property type="entry name" value="GNAT"/>
    <property type="match status" value="1"/>
</dbReference>
<protein>
    <submittedName>
        <fullName evidence="2">GNAT family N-acetyltransferase</fullName>
    </submittedName>
</protein>
<reference evidence="2 3" key="1">
    <citation type="submission" date="2020-09" db="EMBL/GenBank/DDBJ databases">
        <title>Paenibacillus sp. strain PR3 16S rRNA gene Genome sequencing and assembly.</title>
        <authorList>
            <person name="Kim J."/>
        </authorList>
    </citation>
    <scope>NUCLEOTIDE SEQUENCE [LARGE SCALE GENOMIC DNA]</scope>
    <source>
        <strain evidence="2 3">PR3</strain>
    </source>
</reference>
<dbReference type="Proteomes" id="UP000609346">
    <property type="component" value="Unassembled WGS sequence"/>
</dbReference>
<dbReference type="Pfam" id="PF00583">
    <property type="entry name" value="Acetyltransf_1"/>
    <property type="match status" value="1"/>
</dbReference>
<accession>A0ABR8MWA1</accession>
<evidence type="ECO:0000313" key="2">
    <source>
        <dbReference type="EMBL" id="MBD3919855.1"/>
    </source>
</evidence>
<dbReference type="InterPro" id="IPR000182">
    <property type="entry name" value="GNAT_dom"/>
</dbReference>
<dbReference type="InterPro" id="IPR016181">
    <property type="entry name" value="Acyl_CoA_acyltransferase"/>
</dbReference>
<dbReference type="EMBL" id="JACXZA010000003">
    <property type="protein sequence ID" value="MBD3919855.1"/>
    <property type="molecule type" value="Genomic_DNA"/>
</dbReference>
<organism evidence="2 3">
    <name type="scientific">Paenibacillus terricola</name>
    <dbReference type="NCBI Taxonomy" id="2763503"/>
    <lineage>
        <taxon>Bacteria</taxon>
        <taxon>Bacillati</taxon>
        <taxon>Bacillota</taxon>
        <taxon>Bacilli</taxon>
        <taxon>Bacillales</taxon>
        <taxon>Paenibacillaceae</taxon>
        <taxon>Paenibacillus</taxon>
    </lineage>
</organism>
<dbReference type="SUPFAM" id="SSF55729">
    <property type="entry name" value="Acyl-CoA N-acyltransferases (Nat)"/>
    <property type="match status" value="1"/>
</dbReference>
<evidence type="ECO:0000313" key="3">
    <source>
        <dbReference type="Proteomes" id="UP000609346"/>
    </source>
</evidence>